<gene>
    <name evidence="3" type="ORF">ACFSQJ_17285</name>
</gene>
<keyword evidence="1" id="KW-0732">Signal</keyword>
<dbReference type="PANTHER" id="PTHR43265:SF1">
    <property type="entry name" value="ESTERASE ESTD"/>
    <property type="match status" value="1"/>
</dbReference>
<evidence type="ECO:0000259" key="2">
    <source>
        <dbReference type="Pfam" id="PF00561"/>
    </source>
</evidence>
<feature type="signal peptide" evidence="1">
    <location>
        <begin position="1"/>
        <end position="20"/>
    </location>
</feature>
<dbReference type="EMBL" id="JBHULB010000081">
    <property type="protein sequence ID" value="MFD2588684.1"/>
    <property type="molecule type" value="Genomic_DNA"/>
</dbReference>
<dbReference type="Proteomes" id="UP001597526">
    <property type="component" value="Unassembled WGS sequence"/>
</dbReference>
<proteinExistence type="predicted"/>
<dbReference type="SUPFAM" id="SSF53474">
    <property type="entry name" value="alpha/beta-Hydrolases"/>
    <property type="match status" value="1"/>
</dbReference>
<sequence>MKNKIFLFLFILMVLSRANAQMDIDLQNFEGLYMDSQGEKYLLSPRAGFPHFVILKSGETHMLRKISKNQYEFSNTRNNFSKVGGFIELTKSNIITLSFNKGSKRLLAPIPIKKTELGINLNDSLYISGSLIQSAQTQKNKIAVLLHGDGQNDRYDLFDLGMYLIDSGYSIFAFDKRNVGKSRGKKILGNNYLDFSKEYANDATQIVKWLQKKYPHKQLGVIGISQGGWIGAMVAQEVPNLGFYVNIAGNMSIGWQQFRHYMFSYLKRNGFSKADLVEATNYFKAYFDLCLNKIEFEEYEKVLPLYINKVWFKKLETRKLVKFKSKKTALRLQEENSFDPTDFLKDVYAPSLGIFYQYDHSTPPDSPARFMNGLINSKSKDISVRVFPNTTHGGWVVDGYYFNSNDITRMESKAFFHIIEWLKSL</sequence>
<dbReference type="RefSeq" id="WP_377768175.1">
    <property type="nucleotide sequence ID" value="NZ_JBHULB010000081.1"/>
</dbReference>
<evidence type="ECO:0000313" key="3">
    <source>
        <dbReference type="EMBL" id="MFD2588684.1"/>
    </source>
</evidence>
<dbReference type="InterPro" id="IPR029058">
    <property type="entry name" value="AB_hydrolase_fold"/>
</dbReference>
<evidence type="ECO:0000256" key="1">
    <source>
        <dbReference type="SAM" id="SignalP"/>
    </source>
</evidence>
<dbReference type="Pfam" id="PF00561">
    <property type="entry name" value="Abhydrolase_1"/>
    <property type="match status" value="1"/>
</dbReference>
<feature type="chain" id="PRO_5046204965" evidence="1">
    <location>
        <begin position="21"/>
        <end position="425"/>
    </location>
</feature>
<keyword evidence="4" id="KW-1185">Reference proteome</keyword>
<accession>A0ABW5N3L5</accession>
<feature type="domain" description="AB hydrolase-1" evidence="2">
    <location>
        <begin position="161"/>
        <end position="377"/>
    </location>
</feature>
<protein>
    <submittedName>
        <fullName evidence="3">Alpha/beta fold hydrolase</fullName>
    </submittedName>
</protein>
<comment type="caution">
    <text evidence="3">The sequence shown here is derived from an EMBL/GenBank/DDBJ whole genome shotgun (WGS) entry which is preliminary data.</text>
</comment>
<name>A0ABW5N3L5_9FLAO</name>
<reference evidence="4" key="1">
    <citation type="journal article" date="2019" name="Int. J. Syst. Evol. Microbiol.">
        <title>The Global Catalogue of Microorganisms (GCM) 10K type strain sequencing project: providing services to taxonomists for standard genome sequencing and annotation.</title>
        <authorList>
            <consortium name="The Broad Institute Genomics Platform"/>
            <consortium name="The Broad Institute Genome Sequencing Center for Infectious Disease"/>
            <person name="Wu L."/>
            <person name="Ma J."/>
        </authorList>
    </citation>
    <scope>NUCLEOTIDE SEQUENCE [LARGE SCALE GENOMIC DNA]</scope>
    <source>
        <strain evidence="4">KCTC 52368</strain>
    </source>
</reference>
<dbReference type="PANTHER" id="PTHR43265">
    <property type="entry name" value="ESTERASE ESTD"/>
    <property type="match status" value="1"/>
</dbReference>
<organism evidence="3 4">
    <name type="scientific">Croceitalea marina</name>
    <dbReference type="NCBI Taxonomy" id="1775166"/>
    <lineage>
        <taxon>Bacteria</taxon>
        <taxon>Pseudomonadati</taxon>
        <taxon>Bacteroidota</taxon>
        <taxon>Flavobacteriia</taxon>
        <taxon>Flavobacteriales</taxon>
        <taxon>Flavobacteriaceae</taxon>
        <taxon>Croceitalea</taxon>
    </lineage>
</organism>
<keyword evidence="3" id="KW-0378">Hydrolase</keyword>
<evidence type="ECO:0000313" key="4">
    <source>
        <dbReference type="Proteomes" id="UP001597526"/>
    </source>
</evidence>
<dbReference type="Gene3D" id="3.40.50.1820">
    <property type="entry name" value="alpha/beta hydrolase"/>
    <property type="match status" value="1"/>
</dbReference>
<dbReference type="GO" id="GO:0016787">
    <property type="term" value="F:hydrolase activity"/>
    <property type="evidence" value="ECO:0007669"/>
    <property type="project" value="UniProtKB-KW"/>
</dbReference>
<dbReference type="InterPro" id="IPR000073">
    <property type="entry name" value="AB_hydrolase_1"/>
</dbReference>
<dbReference type="InterPro" id="IPR053145">
    <property type="entry name" value="AB_hydrolase_Est10"/>
</dbReference>